<keyword evidence="2" id="KW-1185">Reference proteome</keyword>
<dbReference type="OrthoDB" id="5121906at2"/>
<dbReference type="EMBL" id="CP023563">
    <property type="protein sequence ID" value="ATG50838.1"/>
    <property type="molecule type" value="Genomic_DNA"/>
</dbReference>
<dbReference type="KEGG" id="brz:CFK38_04340"/>
<gene>
    <name evidence="1" type="ORF">CFK38_04340</name>
</gene>
<organism evidence="1 2">
    <name type="scientific">Brachybacterium vulturis</name>
    <dbReference type="NCBI Taxonomy" id="2017484"/>
    <lineage>
        <taxon>Bacteria</taxon>
        <taxon>Bacillati</taxon>
        <taxon>Actinomycetota</taxon>
        <taxon>Actinomycetes</taxon>
        <taxon>Micrococcales</taxon>
        <taxon>Dermabacteraceae</taxon>
        <taxon>Brachybacterium</taxon>
    </lineage>
</organism>
<proteinExistence type="predicted"/>
<protein>
    <submittedName>
        <fullName evidence="1">Uncharacterized protein</fullName>
    </submittedName>
</protein>
<name>A0A291GKX5_9MICO</name>
<dbReference type="AlphaFoldDB" id="A0A291GKX5"/>
<evidence type="ECO:0000313" key="2">
    <source>
        <dbReference type="Proteomes" id="UP000218165"/>
    </source>
</evidence>
<accession>A0A291GKX5</accession>
<evidence type="ECO:0000313" key="1">
    <source>
        <dbReference type="EMBL" id="ATG50838.1"/>
    </source>
</evidence>
<reference evidence="2" key="1">
    <citation type="submission" date="2017-09" db="EMBL/GenBank/DDBJ databases">
        <title>Brachybacterium sp. VM2412.</title>
        <authorList>
            <person name="Tak E.J."/>
            <person name="Bae J.-W."/>
        </authorList>
    </citation>
    <scope>NUCLEOTIDE SEQUENCE [LARGE SCALE GENOMIC DNA]</scope>
    <source>
        <strain evidence="2">VM2412</strain>
    </source>
</reference>
<sequence length="104" mass="11723">MDVSACLEPFSDVGSPDRYLVRVWVQVERPHEQWRTSDWWLTEADSVAEVIGWAREHAGGDPSEVFAETPDGTLLLLWGAAPEDASRTVTVTLWNDEDRDVPRA</sequence>
<dbReference type="Proteomes" id="UP000218165">
    <property type="component" value="Chromosome"/>
</dbReference>
<dbReference type="RefSeq" id="WP_096801977.1">
    <property type="nucleotide sequence ID" value="NZ_CP023563.1"/>
</dbReference>